<name>A0A2P5DRV5_PARAD</name>
<keyword evidence="2" id="KW-1185">Reference proteome</keyword>
<organism evidence="1 2">
    <name type="scientific">Parasponia andersonii</name>
    <name type="common">Sponia andersonii</name>
    <dbReference type="NCBI Taxonomy" id="3476"/>
    <lineage>
        <taxon>Eukaryota</taxon>
        <taxon>Viridiplantae</taxon>
        <taxon>Streptophyta</taxon>
        <taxon>Embryophyta</taxon>
        <taxon>Tracheophyta</taxon>
        <taxon>Spermatophyta</taxon>
        <taxon>Magnoliopsida</taxon>
        <taxon>eudicotyledons</taxon>
        <taxon>Gunneridae</taxon>
        <taxon>Pentapetalae</taxon>
        <taxon>rosids</taxon>
        <taxon>fabids</taxon>
        <taxon>Rosales</taxon>
        <taxon>Cannabaceae</taxon>
        <taxon>Parasponia</taxon>
    </lineage>
</organism>
<dbReference type="EMBL" id="JXTB01000020">
    <property type="protein sequence ID" value="PON76025.1"/>
    <property type="molecule type" value="Genomic_DNA"/>
</dbReference>
<proteinExistence type="predicted"/>
<feature type="non-terminal residue" evidence="1">
    <location>
        <position position="1"/>
    </location>
</feature>
<comment type="caution">
    <text evidence="1">The sequence shown here is derived from an EMBL/GenBank/DDBJ whole genome shotgun (WGS) entry which is preliminary data.</text>
</comment>
<evidence type="ECO:0000313" key="2">
    <source>
        <dbReference type="Proteomes" id="UP000237105"/>
    </source>
</evidence>
<dbReference type="AlphaFoldDB" id="A0A2P5DRV5"/>
<reference evidence="2" key="1">
    <citation type="submission" date="2016-06" db="EMBL/GenBank/DDBJ databases">
        <title>Parallel loss of symbiosis genes in relatives of nitrogen-fixing non-legume Parasponia.</title>
        <authorList>
            <person name="Van Velzen R."/>
            <person name="Holmer R."/>
            <person name="Bu F."/>
            <person name="Rutten L."/>
            <person name="Van Zeijl A."/>
            <person name="Liu W."/>
            <person name="Santuari L."/>
            <person name="Cao Q."/>
            <person name="Sharma T."/>
            <person name="Shen D."/>
            <person name="Roswanjaya Y."/>
            <person name="Wardhani T."/>
            <person name="Kalhor M.S."/>
            <person name="Jansen J."/>
            <person name="Van den Hoogen J."/>
            <person name="Gungor B."/>
            <person name="Hartog M."/>
            <person name="Hontelez J."/>
            <person name="Verver J."/>
            <person name="Yang W.-C."/>
            <person name="Schijlen E."/>
            <person name="Repin R."/>
            <person name="Schilthuizen M."/>
            <person name="Schranz E."/>
            <person name="Heidstra R."/>
            <person name="Miyata K."/>
            <person name="Fedorova E."/>
            <person name="Kohlen W."/>
            <person name="Bisseling T."/>
            <person name="Smit S."/>
            <person name="Geurts R."/>
        </authorList>
    </citation>
    <scope>NUCLEOTIDE SEQUENCE [LARGE SCALE GENOMIC DNA]</scope>
    <source>
        <strain evidence="2">cv. WU1-14</strain>
    </source>
</reference>
<evidence type="ECO:0000313" key="1">
    <source>
        <dbReference type="EMBL" id="PON76025.1"/>
    </source>
</evidence>
<gene>
    <name evidence="1" type="ORF">PanWU01x14_037410</name>
</gene>
<sequence>EGEGCIVHARSPPAKLPRVTLSRCRPAATTEEAAIAGEKWTVSNFSPPATILAII</sequence>
<protein>
    <submittedName>
        <fullName evidence="1">Uncharacterized protein</fullName>
    </submittedName>
</protein>
<dbReference type="Proteomes" id="UP000237105">
    <property type="component" value="Unassembled WGS sequence"/>
</dbReference>
<accession>A0A2P5DRV5</accession>